<evidence type="ECO:0000256" key="1">
    <source>
        <dbReference type="SAM" id="MobiDB-lite"/>
    </source>
</evidence>
<evidence type="ECO:0000259" key="2">
    <source>
        <dbReference type="Pfam" id="PF10006"/>
    </source>
</evidence>
<dbReference type="GeneID" id="14651837"/>
<feature type="domain" description="DUF2249" evidence="2">
    <location>
        <begin position="21"/>
        <end position="78"/>
    </location>
</feature>
<dbReference type="RefSeq" id="WP_015410227.1">
    <property type="nucleotide sequence ID" value="NC_020388.1"/>
</dbReference>
<evidence type="ECO:0000313" key="4">
    <source>
        <dbReference type="Proteomes" id="UP000011867"/>
    </source>
</evidence>
<dbReference type="KEGG" id="nmo:Nmlp_3357"/>
<dbReference type="HOGENOM" id="CLU_174508_0_0_2"/>
<feature type="compositionally biased region" description="Basic and acidic residues" evidence="1">
    <location>
        <begin position="17"/>
        <end position="26"/>
    </location>
</feature>
<dbReference type="STRING" id="268739.Nmlp_3357"/>
<dbReference type="InterPro" id="IPR018720">
    <property type="entry name" value="DUF2249"/>
</dbReference>
<dbReference type="AlphaFoldDB" id="M1XLC8"/>
<reference evidence="3 4" key="1">
    <citation type="journal article" date="2013" name="Genome Announc.">
        <title>Genome of the haloarchaeon Natronomonas moolapensis, a neutrophilic member of a previously haloalkaliphilic genus.</title>
        <authorList>
            <person name="Dyall-Smith M.L."/>
            <person name="Pfeiffer F."/>
            <person name="Oberwinkler T."/>
            <person name="Klee K."/>
            <person name="Rampp M."/>
            <person name="Palm P."/>
            <person name="Gross K."/>
            <person name="Schuster S.C."/>
            <person name="Oesterhelt D."/>
        </authorList>
    </citation>
    <scope>NUCLEOTIDE SEQUENCE [LARGE SCALE GENOMIC DNA]</scope>
    <source>
        <strain evidence="4">DSM 18674 / JCM 14361 / 8.8.11</strain>
    </source>
</reference>
<protein>
    <submittedName>
        <fullName evidence="3">DUF2249 family protein</fullName>
    </submittedName>
</protein>
<dbReference type="SUPFAM" id="SSF64307">
    <property type="entry name" value="SirA-like"/>
    <property type="match status" value="1"/>
</dbReference>
<dbReference type="OrthoDB" id="103554at2157"/>
<dbReference type="eggNOG" id="arCOG03929">
    <property type="taxonomic scope" value="Archaea"/>
</dbReference>
<dbReference type="Pfam" id="PF10006">
    <property type="entry name" value="DUF2249"/>
    <property type="match status" value="1"/>
</dbReference>
<sequence length="87" mass="9992">MADADTYLARTDAPIGHARDTLDARELPPPQPLKNTLERLEAIPESTALVQLNDRRPQHLYPRLEERGYRYETFEDDGVSVTVIWSE</sequence>
<feature type="region of interest" description="Disordered" evidence="1">
    <location>
        <begin position="1"/>
        <end position="29"/>
    </location>
</feature>
<dbReference type="Proteomes" id="UP000011867">
    <property type="component" value="Chromosome"/>
</dbReference>
<dbReference type="InterPro" id="IPR036868">
    <property type="entry name" value="TusA-like_sf"/>
</dbReference>
<name>M1XLC8_NATM8</name>
<accession>M1XLC8</accession>
<evidence type="ECO:0000313" key="3">
    <source>
        <dbReference type="EMBL" id="CCQ37486.1"/>
    </source>
</evidence>
<proteinExistence type="predicted"/>
<organism evidence="3 4">
    <name type="scientific">Natronomonas moolapensis (strain DSM 18674 / CECT 7526 / JCM 14361 / 8.8.11)</name>
    <dbReference type="NCBI Taxonomy" id="268739"/>
    <lineage>
        <taxon>Archaea</taxon>
        <taxon>Methanobacteriati</taxon>
        <taxon>Methanobacteriota</taxon>
        <taxon>Stenosarchaea group</taxon>
        <taxon>Halobacteria</taxon>
        <taxon>Halobacteriales</taxon>
        <taxon>Natronomonadaceae</taxon>
        <taxon>Natronomonas</taxon>
    </lineage>
</organism>
<dbReference type="EMBL" id="HF582854">
    <property type="protein sequence ID" value="CCQ37486.1"/>
    <property type="molecule type" value="Genomic_DNA"/>
</dbReference>
<gene>
    <name evidence="3" type="ordered locus">Nmlp_3357</name>
</gene>
<keyword evidence="4" id="KW-1185">Reference proteome</keyword>